<dbReference type="OMA" id="MVSMSAN"/>
<dbReference type="AlphaFoldDB" id="A0A249W2J7"/>
<reference evidence="3 4" key="2">
    <citation type="submission" date="2019-08" db="EMBL/GenBank/DDBJ databases">
        <title>Emerging of two pre-pandemic pathogenic O4:KUT lineages of Vibrio parahaemolyticus in coastal eastern China.</title>
        <authorList>
            <person name="Yu H."/>
        </authorList>
    </citation>
    <scope>NUCLEOTIDE SEQUENCE [LARGE SCALE GENOMIC DNA]</scope>
    <source>
        <strain evidence="3 4">HZ17-383</strain>
    </source>
</reference>
<protein>
    <submittedName>
        <fullName evidence="2">Uncharacterized protein</fullName>
    </submittedName>
</protein>
<dbReference type="EMBL" id="VRMQ01000015">
    <property type="protein sequence ID" value="TXN12343.1"/>
    <property type="molecule type" value="Genomic_DNA"/>
</dbReference>
<evidence type="ECO:0000313" key="2">
    <source>
        <dbReference type="EMBL" id="ASZ50819.1"/>
    </source>
</evidence>
<evidence type="ECO:0000256" key="1">
    <source>
        <dbReference type="SAM" id="Phobius"/>
    </source>
</evidence>
<reference evidence="2" key="1">
    <citation type="submission" date="2017-09" db="EMBL/GenBank/DDBJ databases">
        <authorList>
            <person name="Ehlers B."/>
            <person name="Leendertz F.H."/>
        </authorList>
    </citation>
    <scope>NUCLEOTIDE SEQUENCE</scope>
    <source>
        <strain evidence="2">MAVP-26</strain>
    </source>
</reference>
<name>A0A249W2J7_VIBPH</name>
<evidence type="ECO:0000313" key="3">
    <source>
        <dbReference type="EMBL" id="TXN12343.1"/>
    </source>
</evidence>
<accession>A0A249W2J7</accession>
<dbReference type="OrthoDB" id="5901949at2"/>
<evidence type="ECO:0000313" key="4">
    <source>
        <dbReference type="Proteomes" id="UP000321504"/>
    </source>
</evidence>
<keyword evidence="1" id="KW-0812">Transmembrane</keyword>
<dbReference type="EMBL" id="CP023248">
    <property type="protein sequence ID" value="ASZ50819.1"/>
    <property type="molecule type" value="Genomic_DNA"/>
</dbReference>
<keyword evidence="1" id="KW-1133">Transmembrane helix</keyword>
<proteinExistence type="predicted"/>
<organism evidence="2">
    <name type="scientific">Vibrio parahaemolyticus</name>
    <dbReference type="NCBI Taxonomy" id="670"/>
    <lineage>
        <taxon>Bacteria</taxon>
        <taxon>Pseudomonadati</taxon>
        <taxon>Pseudomonadota</taxon>
        <taxon>Gammaproteobacteria</taxon>
        <taxon>Vibrionales</taxon>
        <taxon>Vibrionaceae</taxon>
        <taxon>Vibrio</taxon>
    </lineage>
</organism>
<sequence>MTFCIDGFINNGVYRMKLKSALWLGLVSCTMVSMSANASIEVKAKRMLTENTMTENVTKVQQACGNEVLETNIDWAQWDNYDFSEARLDKVKTTGWLGGLINYIYDDMVKLCTTTEHAALYKEEFQKVQKIQFVGQDSVNAKKTGFALDEGGSVLKVALNPNAAYDSSTLKYLKQAWN</sequence>
<dbReference type="Proteomes" id="UP000321504">
    <property type="component" value="Unassembled WGS sequence"/>
</dbReference>
<feature type="transmembrane region" description="Helical" evidence="1">
    <location>
        <begin position="20"/>
        <end position="40"/>
    </location>
</feature>
<gene>
    <name evidence="3" type="ORF">FVP01_24260</name>
    <name evidence="2" type="ORF">YA91_09490</name>
</gene>
<keyword evidence="1" id="KW-0472">Membrane</keyword>